<keyword evidence="7 9" id="KW-1133">Transmembrane helix</keyword>
<name>A0ABS2EVV7_9BACE</name>
<evidence type="ECO:0000256" key="2">
    <source>
        <dbReference type="ARBA" id="ARBA00022475"/>
    </source>
</evidence>
<comment type="function">
    <text evidence="9">This protein specifically catalyzes the removal of signal peptides from prolipoproteins.</text>
</comment>
<keyword evidence="2 9" id="KW-1003">Cell membrane</keyword>
<evidence type="ECO:0000256" key="3">
    <source>
        <dbReference type="ARBA" id="ARBA00022670"/>
    </source>
</evidence>
<keyword evidence="11" id="KW-0449">Lipoprotein</keyword>
<dbReference type="RefSeq" id="WP_204476003.1">
    <property type="nucleotide sequence ID" value="NZ_JACJJW010000022.1"/>
</dbReference>
<comment type="caution">
    <text evidence="9">Lacks conserved residue(s) required for the propagation of feature annotation.</text>
</comment>
<evidence type="ECO:0000256" key="7">
    <source>
        <dbReference type="ARBA" id="ARBA00022989"/>
    </source>
</evidence>
<feature type="active site" evidence="9">
    <location>
        <position position="150"/>
    </location>
</feature>
<dbReference type="EC" id="3.4.23.36" evidence="9"/>
<dbReference type="PANTHER" id="PTHR33695:SF1">
    <property type="entry name" value="LIPOPROTEIN SIGNAL PEPTIDASE"/>
    <property type="match status" value="1"/>
</dbReference>
<comment type="catalytic activity">
    <reaction evidence="9">
        <text>Release of signal peptides from bacterial membrane prolipoproteins. Hydrolyzes -Xaa-Yaa-Zaa-|-(S,diacylglyceryl)Cys-, in which Xaa is hydrophobic (preferably Leu), and Yaa (Ala or Ser) and Zaa (Gly or Ala) have small, neutral side chains.</text>
        <dbReference type="EC" id="3.4.23.36"/>
    </reaction>
</comment>
<evidence type="ECO:0000256" key="1">
    <source>
        <dbReference type="ARBA" id="ARBA00006139"/>
    </source>
</evidence>
<feature type="transmembrane region" description="Helical" evidence="9">
    <location>
        <begin position="173"/>
        <end position="198"/>
    </location>
</feature>
<feature type="transmembrane region" description="Helical" evidence="9">
    <location>
        <begin position="95"/>
        <end position="119"/>
    </location>
</feature>
<dbReference type="EMBL" id="JACJJW010000022">
    <property type="protein sequence ID" value="MBM6758827.1"/>
    <property type="molecule type" value="Genomic_DNA"/>
</dbReference>
<comment type="similarity">
    <text evidence="1 9 10">Belongs to the peptidase A8 family.</text>
</comment>
<evidence type="ECO:0000256" key="8">
    <source>
        <dbReference type="ARBA" id="ARBA00023136"/>
    </source>
</evidence>
<dbReference type="HAMAP" id="MF_00161">
    <property type="entry name" value="LspA"/>
    <property type="match status" value="1"/>
</dbReference>
<dbReference type="Proteomes" id="UP000703295">
    <property type="component" value="Unassembled WGS sequence"/>
</dbReference>
<keyword evidence="3 9" id="KW-0645">Protease</keyword>
<dbReference type="NCBIfam" id="NF011369">
    <property type="entry name" value="PRK14788.1"/>
    <property type="match status" value="1"/>
</dbReference>
<accession>A0ABS2EVV7</accession>
<keyword evidence="6 9" id="KW-0378">Hydrolase</keyword>
<keyword evidence="8 9" id="KW-0472">Membrane</keyword>
<sequence length="219" mass="24860">MKKFLTQGRLVTLVVAGVLIIDQVIKILVKTNMYLHENIHVTDWFYIYFTENNGMAFGLEIFAKLFLTLFRIVAAVLITVYLTKLVKRTQNKVKNGYLVCLSLILAGAVGNIIDCVFYGEIFSESSHWQIASWVPLGEGYSSWLHGKVVDMFYFPIIDTYWPDWMPLVGGDHFIFFSPIFNFADAAISCGIIALLIFYSRYLNSGAHTEATPTSKESKK</sequence>
<keyword evidence="12" id="KW-1185">Reference proteome</keyword>
<dbReference type="PRINTS" id="PR00781">
    <property type="entry name" value="LIPOSIGPTASE"/>
</dbReference>
<reference evidence="11 12" key="1">
    <citation type="journal article" date="2021" name="Sci. Rep.">
        <title>The distribution of antibiotic resistance genes in chicken gut microbiota commensals.</title>
        <authorList>
            <person name="Juricova H."/>
            <person name="Matiasovicova J."/>
            <person name="Kubasova T."/>
            <person name="Cejkova D."/>
            <person name="Rychlik I."/>
        </authorList>
    </citation>
    <scope>NUCLEOTIDE SEQUENCE [LARGE SCALE GENOMIC DNA]</scope>
    <source>
        <strain evidence="11 12">An801</strain>
    </source>
</reference>
<evidence type="ECO:0000313" key="12">
    <source>
        <dbReference type="Proteomes" id="UP000703295"/>
    </source>
</evidence>
<evidence type="ECO:0000256" key="6">
    <source>
        <dbReference type="ARBA" id="ARBA00022801"/>
    </source>
</evidence>
<comment type="caution">
    <text evidence="11">The sequence shown here is derived from an EMBL/GenBank/DDBJ whole genome shotgun (WGS) entry which is preliminary data.</text>
</comment>
<protein>
    <recommendedName>
        <fullName evidence="9">Lipoprotein signal peptidase</fullName>
        <ecNumber evidence="9">3.4.23.36</ecNumber>
    </recommendedName>
    <alternativeName>
        <fullName evidence="9">Prolipoprotein signal peptidase</fullName>
    </alternativeName>
    <alternativeName>
        <fullName evidence="9">Signal peptidase II</fullName>
        <shortName evidence="9">SPase II</shortName>
    </alternativeName>
</protein>
<dbReference type="InterPro" id="IPR001872">
    <property type="entry name" value="Peptidase_A8"/>
</dbReference>
<evidence type="ECO:0000256" key="9">
    <source>
        <dbReference type="HAMAP-Rule" id="MF_00161"/>
    </source>
</evidence>
<evidence type="ECO:0000313" key="11">
    <source>
        <dbReference type="EMBL" id="MBM6758827.1"/>
    </source>
</evidence>
<dbReference type="PANTHER" id="PTHR33695">
    <property type="entry name" value="LIPOPROTEIN SIGNAL PEPTIDASE"/>
    <property type="match status" value="1"/>
</dbReference>
<proteinExistence type="inferred from homology"/>
<feature type="transmembrane region" description="Helical" evidence="9">
    <location>
        <begin position="61"/>
        <end position="83"/>
    </location>
</feature>
<keyword evidence="4 9" id="KW-0812">Transmembrane</keyword>
<comment type="subcellular location">
    <subcellularLocation>
        <location evidence="9">Cell membrane</location>
        <topology evidence="9">Multi-pass membrane protein</topology>
    </subcellularLocation>
</comment>
<evidence type="ECO:0000256" key="10">
    <source>
        <dbReference type="RuleBase" id="RU004181"/>
    </source>
</evidence>
<comment type="pathway">
    <text evidence="9">Protein modification; lipoprotein biosynthesis (signal peptide cleavage).</text>
</comment>
<gene>
    <name evidence="9" type="primary">lspA</name>
    <name evidence="11" type="ORF">H6A31_09090</name>
</gene>
<feature type="active site" evidence="9">
    <location>
        <position position="184"/>
    </location>
</feature>
<evidence type="ECO:0000256" key="4">
    <source>
        <dbReference type="ARBA" id="ARBA00022692"/>
    </source>
</evidence>
<organism evidence="11 12">
    <name type="scientific">Bacteroides mediterraneensis</name>
    <dbReference type="NCBI Taxonomy" id="1841856"/>
    <lineage>
        <taxon>Bacteria</taxon>
        <taxon>Pseudomonadati</taxon>
        <taxon>Bacteroidota</taxon>
        <taxon>Bacteroidia</taxon>
        <taxon>Bacteroidales</taxon>
        <taxon>Bacteroidaceae</taxon>
        <taxon>Bacteroides</taxon>
    </lineage>
</organism>
<dbReference type="Pfam" id="PF01252">
    <property type="entry name" value="Peptidase_A8"/>
    <property type="match status" value="1"/>
</dbReference>
<keyword evidence="5 9" id="KW-0064">Aspartyl protease</keyword>
<evidence type="ECO:0000256" key="5">
    <source>
        <dbReference type="ARBA" id="ARBA00022750"/>
    </source>
</evidence>